<sequence>MPKLTDKDYEELEVGLGPLGWGIYYVWNAFADEDHPEWRGGVDLTGWCLAYNHDDDLIFLKTENYNSAYFKHNSAPGGTHYTWTGFSVKSRESDAQFMVMRPDGGDCDRNQMIEYARRWSGYLVTGQEKEYYMALIQAAREQQAQQASN</sequence>
<dbReference type="OMA" id="ENYNSAY"/>
<dbReference type="Proteomes" id="UP000188318">
    <property type="component" value="Unassembled WGS sequence"/>
</dbReference>
<dbReference type="VEuPathDB" id="FungiDB:ASPCADRAFT_508653"/>
<evidence type="ECO:0000313" key="1">
    <source>
        <dbReference type="EMBL" id="OOF93531.1"/>
    </source>
</evidence>
<dbReference type="EMBL" id="KV907504">
    <property type="protein sequence ID" value="OOF93531.1"/>
    <property type="molecule type" value="Genomic_DNA"/>
</dbReference>
<name>A0A1R3RGC6_ASPC5</name>
<organism evidence="1 2">
    <name type="scientific">Aspergillus carbonarius (strain ITEM 5010)</name>
    <dbReference type="NCBI Taxonomy" id="602072"/>
    <lineage>
        <taxon>Eukaryota</taxon>
        <taxon>Fungi</taxon>
        <taxon>Dikarya</taxon>
        <taxon>Ascomycota</taxon>
        <taxon>Pezizomycotina</taxon>
        <taxon>Eurotiomycetes</taxon>
        <taxon>Eurotiomycetidae</taxon>
        <taxon>Eurotiales</taxon>
        <taxon>Aspergillaceae</taxon>
        <taxon>Aspergillus</taxon>
        <taxon>Aspergillus subgen. Circumdati</taxon>
    </lineage>
</organism>
<evidence type="ECO:0000313" key="2">
    <source>
        <dbReference type="Proteomes" id="UP000188318"/>
    </source>
</evidence>
<proteinExistence type="predicted"/>
<keyword evidence="2" id="KW-1185">Reference proteome</keyword>
<protein>
    <submittedName>
        <fullName evidence="1">Uncharacterized protein</fullName>
    </submittedName>
</protein>
<gene>
    <name evidence="1" type="ORF">ASPCADRAFT_508653</name>
</gene>
<dbReference type="OrthoDB" id="4378110at2759"/>
<dbReference type="AlphaFoldDB" id="A0A1R3RGC6"/>
<reference evidence="2" key="1">
    <citation type="journal article" date="2017" name="Genome Biol.">
        <title>Comparative genomics reveals high biological diversity and specific adaptations in the industrially and medically important fungal genus Aspergillus.</title>
        <authorList>
            <person name="de Vries R.P."/>
            <person name="Riley R."/>
            <person name="Wiebenga A."/>
            <person name="Aguilar-Osorio G."/>
            <person name="Amillis S."/>
            <person name="Uchima C.A."/>
            <person name="Anderluh G."/>
            <person name="Asadollahi M."/>
            <person name="Askin M."/>
            <person name="Barry K."/>
            <person name="Battaglia E."/>
            <person name="Bayram O."/>
            <person name="Benocci T."/>
            <person name="Braus-Stromeyer S.A."/>
            <person name="Caldana C."/>
            <person name="Canovas D."/>
            <person name="Cerqueira G.C."/>
            <person name="Chen F."/>
            <person name="Chen W."/>
            <person name="Choi C."/>
            <person name="Clum A."/>
            <person name="Dos Santos R.A."/>
            <person name="Damasio A.R."/>
            <person name="Diallinas G."/>
            <person name="Emri T."/>
            <person name="Fekete E."/>
            <person name="Flipphi M."/>
            <person name="Freyberg S."/>
            <person name="Gallo A."/>
            <person name="Gournas C."/>
            <person name="Habgood R."/>
            <person name="Hainaut M."/>
            <person name="Harispe M.L."/>
            <person name="Henrissat B."/>
            <person name="Hilden K.S."/>
            <person name="Hope R."/>
            <person name="Hossain A."/>
            <person name="Karabika E."/>
            <person name="Karaffa L."/>
            <person name="Karanyi Z."/>
            <person name="Krasevec N."/>
            <person name="Kuo A."/>
            <person name="Kusch H."/>
            <person name="LaButti K."/>
            <person name="Lagendijk E.L."/>
            <person name="Lapidus A."/>
            <person name="Levasseur A."/>
            <person name="Lindquist E."/>
            <person name="Lipzen A."/>
            <person name="Logrieco A.F."/>
            <person name="MacCabe A."/>
            <person name="Maekelae M.R."/>
            <person name="Malavazi I."/>
            <person name="Melin P."/>
            <person name="Meyer V."/>
            <person name="Mielnichuk N."/>
            <person name="Miskei M."/>
            <person name="Molnar A.P."/>
            <person name="Mule G."/>
            <person name="Ngan C.Y."/>
            <person name="Orejas M."/>
            <person name="Orosz E."/>
            <person name="Ouedraogo J.P."/>
            <person name="Overkamp K.M."/>
            <person name="Park H.-S."/>
            <person name="Perrone G."/>
            <person name="Piumi F."/>
            <person name="Punt P.J."/>
            <person name="Ram A.F."/>
            <person name="Ramon A."/>
            <person name="Rauscher S."/>
            <person name="Record E."/>
            <person name="Riano-Pachon D.M."/>
            <person name="Robert V."/>
            <person name="Roehrig J."/>
            <person name="Ruller R."/>
            <person name="Salamov A."/>
            <person name="Salih N.S."/>
            <person name="Samson R.A."/>
            <person name="Sandor E."/>
            <person name="Sanguinetti M."/>
            <person name="Schuetze T."/>
            <person name="Sepcic K."/>
            <person name="Shelest E."/>
            <person name="Sherlock G."/>
            <person name="Sophianopoulou V."/>
            <person name="Squina F.M."/>
            <person name="Sun H."/>
            <person name="Susca A."/>
            <person name="Todd R.B."/>
            <person name="Tsang A."/>
            <person name="Unkles S.E."/>
            <person name="van de Wiele N."/>
            <person name="van Rossen-Uffink D."/>
            <person name="Oliveira J.V."/>
            <person name="Vesth T.C."/>
            <person name="Visser J."/>
            <person name="Yu J.-H."/>
            <person name="Zhou M."/>
            <person name="Andersen M.R."/>
            <person name="Archer D.B."/>
            <person name="Baker S.E."/>
            <person name="Benoit I."/>
            <person name="Brakhage A.A."/>
            <person name="Braus G.H."/>
            <person name="Fischer R."/>
            <person name="Frisvad J.C."/>
            <person name="Goldman G.H."/>
            <person name="Houbraken J."/>
            <person name="Oakley B."/>
            <person name="Pocsi I."/>
            <person name="Scazzocchio C."/>
            <person name="Seiboth B."/>
            <person name="vanKuyk P.A."/>
            <person name="Wortman J."/>
            <person name="Dyer P.S."/>
            <person name="Grigoriev I.V."/>
        </authorList>
    </citation>
    <scope>NUCLEOTIDE SEQUENCE [LARGE SCALE GENOMIC DNA]</scope>
    <source>
        <strain evidence="2">ITEM 5010</strain>
    </source>
</reference>
<accession>A0A1R3RGC6</accession>